<dbReference type="SUPFAM" id="SSF56801">
    <property type="entry name" value="Acetyl-CoA synthetase-like"/>
    <property type="match status" value="1"/>
</dbReference>
<gene>
    <name evidence="2" type="ORF">EAH84_15285</name>
</gene>
<proteinExistence type="predicted"/>
<reference evidence="2 3" key="1">
    <citation type="journal article" date="2019" name="Environ. Microbiol.">
        <title>Species interactions and distinct microbial communities in high Arctic permafrost affected cryosols are associated with the CH4 and CO2 gas fluxes.</title>
        <authorList>
            <person name="Altshuler I."/>
            <person name="Hamel J."/>
            <person name="Turney S."/>
            <person name="Magnuson E."/>
            <person name="Levesque R."/>
            <person name="Greer C."/>
            <person name="Whyte L.G."/>
        </authorList>
    </citation>
    <scope>NUCLEOTIDE SEQUENCE [LARGE SCALE GENOMIC DNA]</scope>
    <source>
        <strain evidence="2 3">S5.1</strain>
    </source>
</reference>
<feature type="domain" description="AMP-dependent synthetase/ligase" evidence="1">
    <location>
        <begin position="43"/>
        <end position="419"/>
    </location>
</feature>
<evidence type="ECO:0000259" key="1">
    <source>
        <dbReference type="Pfam" id="PF00501"/>
    </source>
</evidence>
<dbReference type="InterPro" id="IPR042099">
    <property type="entry name" value="ANL_N_sf"/>
</dbReference>
<evidence type="ECO:0000313" key="3">
    <source>
        <dbReference type="Proteomes" id="UP000318413"/>
    </source>
</evidence>
<dbReference type="AlphaFoldDB" id="A0A502BYG0"/>
<dbReference type="EMBL" id="RCZK01000028">
    <property type="protein sequence ID" value="TPG04909.1"/>
    <property type="molecule type" value="Genomic_DNA"/>
</dbReference>
<dbReference type="Pfam" id="PF00501">
    <property type="entry name" value="AMP-binding"/>
    <property type="match status" value="1"/>
</dbReference>
<dbReference type="InterPro" id="IPR020845">
    <property type="entry name" value="AMP-binding_CS"/>
</dbReference>
<dbReference type="PANTHER" id="PTHR24096">
    <property type="entry name" value="LONG-CHAIN-FATTY-ACID--COA LIGASE"/>
    <property type="match status" value="1"/>
</dbReference>
<keyword evidence="3" id="KW-1185">Reference proteome</keyword>
<evidence type="ECO:0000313" key="2">
    <source>
        <dbReference type="EMBL" id="TPG04909.1"/>
    </source>
</evidence>
<name>A0A502BYG0_9SPHN</name>
<sequence length="583" mass="62034">MTASARSRFAPRAVEVDYRADGVILMRSPIPLDGCEHHICAYLERWAGEAPDRTFLAQRDATGAWRHLSYAEAWARARAIAQALLDRGLGPDRPLAILTGNSIEHALMTFGAMIAGVPVAPISPAYSASAGGRRRLAEVFAILQPGMIFAQSAAPLADVRAMPELAGLPWITVEPTDAAELLADVDRVTGHADADRAYAAATAVTVAKILFTSGSTGAPKGVPNTQGMLCSAVRAAGLVFPVDAPPVTVDWMPWHHTLGGNSTLHSILRDGGTMYIDGGRPLPGLFDETVRNLTEIATTVVQNVPVGFQMLVAAMETDDALRTRFFERVERIAFAGASLTGDIFDRMQALAIRTTGEPVAFVAGYGTTETGPGIASTHWPSEGKGEIGLPFPGCEVKLVPFDDRYEIRVRGPNVFPGYLGRADLTEKAFDDERFYAVGDAVQFFDPGDPRQGLRFAGRLSENFKLSNGIWVLTGELRAAVLAAAPGVAELVVAGHDRDDVRLLVWPAGGNDPAGARAGIARDLATYNAANHGATRRIAGFALVDAPPSMAEGELTDKGYVNQRAVLANRAELVARLYDGGASL</sequence>
<dbReference type="Proteomes" id="UP000318413">
    <property type="component" value="Unassembled WGS sequence"/>
</dbReference>
<comment type="caution">
    <text evidence="2">The sequence shown here is derived from an EMBL/GenBank/DDBJ whole genome shotgun (WGS) entry which is preliminary data.</text>
</comment>
<dbReference type="PANTHER" id="PTHR24096:SF420">
    <property type="entry name" value="LONG-CHAIN-FATTY-ACID--COA LIGASE-RELATED"/>
    <property type="match status" value="1"/>
</dbReference>
<dbReference type="GO" id="GO:0016405">
    <property type="term" value="F:CoA-ligase activity"/>
    <property type="evidence" value="ECO:0007669"/>
    <property type="project" value="TreeGrafter"/>
</dbReference>
<dbReference type="Gene3D" id="3.40.50.12780">
    <property type="entry name" value="N-terminal domain of ligase-like"/>
    <property type="match status" value="1"/>
</dbReference>
<protein>
    <submittedName>
        <fullName evidence="2">Acyl-CoA synthetase</fullName>
    </submittedName>
</protein>
<dbReference type="InterPro" id="IPR000873">
    <property type="entry name" value="AMP-dep_synth/lig_dom"/>
</dbReference>
<accession>A0A502BYG0</accession>
<dbReference type="PROSITE" id="PS00455">
    <property type="entry name" value="AMP_BINDING"/>
    <property type="match status" value="1"/>
</dbReference>
<organism evidence="2 3">
    <name type="scientific">Sphingomonas oligophenolica</name>
    <dbReference type="NCBI Taxonomy" id="301154"/>
    <lineage>
        <taxon>Bacteria</taxon>
        <taxon>Pseudomonadati</taxon>
        <taxon>Pseudomonadota</taxon>
        <taxon>Alphaproteobacteria</taxon>
        <taxon>Sphingomonadales</taxon>
        <taxon>Sphingomonadaceae</taxon>
        <taxon>Sphingomonas</taxon>
    </lineage>
</organism>